<keyword evidence="4" id="KW-0106">Calcium</keyword>
<dbReference type="Gene3D" id="1.20.58.590">
    <property type="entry name" value="Chromosome partition protein MukF, middle domain"/>
    <property type="match status" value="1"/>
</dbReference>
<organism evidence="11 12">
    <name type="scientific">Vibrio stylophorae</name>
    <dbReference type="NCBI Taxonomy" id="659351"/>
    <lineage>
        <taxon>Bacteria</taxon>
        <taxon>Pseudomonadati</taxon>
        <taxon>Pseudomonadota</taxon>
        <taxon>Gammaproteobacteria</taxon>
        <taxon>Vibrionales</taxon>
        <taxon>Vibrionaceae</taxon>
        <taxon>Vibrio</taxon>
    </lineage>
</organism>
<accession>A0ABN8DUC1</accession>
<reference evidence="11" key="1">
    <citation type="submission" date="2021-11" db="EMBL/GenBank/DDBJ databases">
        <authorList>
            <person name="Rodrigo-Torres L."/>
            <person name="Arahal R. D."/>
            <person name="Lucena T."/>
        </authorList>
    </citation>
    <scope>NUCLEOTIDE SEQUENCE</scope>
    <source>
        <strain evidence="11">CECT 7929</strain>
    </source>
</reference>
<sequence>MREQTQTVPELVQWVKTQDLALTLNNERLAFLLAVYLVNDGQHQQELGEGELVDTFAMVSTHFAQVEETLALRANNAINELVRQHLLTRFYEQGDEGCSIYRLTPLGLGIADYYAKQREFTSVKLSVLLALVAEEVSKAAKAASEAQCFEDWLHQVHPVLQHSVSDLFDRIDLNQRVMDEHQQLIKKDVASLLNQDWHSAIMSCEQLLSETSNTLRELQDTLQTVADQLQTELQHIQTLVYGEDELLFVDELVFDLQTKLDRIVSWGQQAIDLWMGYDRHVHKFIRTAIDMDKNRAFSQRLRESIRGYLDNPWHLTYARDERLMDMRDEALVLRNQDVTGDAPLPMEYEELDQVQEQLQAVIGEHLTRFKQAGDPIDLTCVLREYLDAHPRARHFDLARVVVDQALQLGYSQAELDAVQPKWHVISHYGAKVQANVIDNY</sequence>
<dbReference type="InterPro" id="IPR036141">
    <property type="entry name" value="MukF_M_sp"/>
</dbReference>
<evidence type="ECO:0000256" key="5">
    <source>
        <dbReference type="ARBA" id="ARBA00023067"/>
    </source>
</evidence>
<evidence type="ECO:0000256" key="4">
    <source>
        <dbReference type="ARBA" id="ARBA00022837"/>
    </source>
</evidence>
<dbReference type="Proteomes" id="UP000838672">
    <property type="component" value="Unassembled WGS sequence"/>
</dbReference>
<dbReference type="InterPro" id="IPR038198">
    <property type="entry name" value="MukF_C_sf"/>
</dbReference>
<evidence type="ECO:0000313" key="12">
    <source>
        <dbReference type="Proteomes" id="UP000838672"/>
    </source>
</evidence>
<gene>
    <name evidence="11" type="primary">mukF</name>
    <name evidence="11" type="ORF">VST7929_01503</name>
</gene>
<evidence type="ECO:0000259" key="10">
    <source>
        <dbReference type="Pfam" id="PF17193"/>
    </source>
</evidence>
<dbReference type="SUPFAM" id="SSF140570">
    <property type="entry name" value="MukF C-terminal domain-like"/>
    <property type="match status" value="1"/>
</dbReference>
<feature type="coiled-coil region" evidence="7">
    <location>
        <begin position="201"/>
        <end position="228"/>
    </location>
</feature>
<dbReference type="SUPFAM" id="SSF46785">
    <property type="entry name" value="Winged helix' DNA-binding domain"/>
    <property type="match status" value="1"/>
</dbReference>
<dbReference type="InterPro" id="IPR036388">
    <property type="entry name" value="WH-like_DNA-bd_sf"/>
</dbReference>
<keyword evidence="6" id="KW-0131">Cell cycle</keyword>
<keyword evidence="2" id="KW-0132">Cell division</keyword>
<evidence type="ECO:0000259" key="8">
    <source>
        <dbReference type="Pfam" id="PF03882"/>
    </source>
</evidence>
<keyword evidence="3" id="KW-0159">Chromosome partition</keyword>
<dbReference type="Pfam" id="PF17193">
    <property type="entry name" value="MukF_C"/>
    <property type="match status" value="1"/>
</dbReference>
<comment type="caution">
    <text evidence="11">The sequence shown here is derived from an EMBL/GenBank/DDBJ whole genome shotgun (WGS) entry which is preliminary data.</text>
</comment>
<dbReference type="Gene3D" id="1.10.225.40">
    <property type="entry name" value="MukF, C-terminal domain"/>
    <property type="match status" value="1"/>
</dbReference>
<dbReference type="Gene3D" id="1.10.10.10">
    <property type="entry name" value="Winged helix-like DNA-binding domain superfamily/Winged helix DNA-binding domain"/>
    <property type="match status" value="1"/>
</dbReference>
<dbReference type="NCBIfam" id="NF003615">
    <property type="entry name" value="PRK05260.1"/>
    <property type="match status" value="1"/>
</dbReference>
<evidence type="ECO:0000256" key="7">
    <source>
        <dbReference type="SAM" id="Coils"/>
    </source>
</evidence>
<feature type="domain" description="Chromosome partition protein MukF winged-helix" evidence="8">
    <location>
        <begin position="4"/>
        <end position="117"/>
    </location>
</feature>
<evidence type="ECO:0000256" key="3">
    <source>
        <dbReference type="ARBA" id="ARBA00022829"/>
    </source>
</evidence>
<feature type="domain" description="Chromosome partition protein MukF C-terminal" evidence="10">
    <location>
        <begin position="283"/>
        <end position="440"/>
    </location>
</feature>
<dbReference type="EMBL" id="CAKLDI010000001">
    <property type="protein sequence ID" value="CAH0533632.1"/>
    <property type="molecule type" value="Genomic_DNA"/>
</dbReference>
<evidence type="ECO:0000259" key="9">
    <source>
        <dbReference type="Pfam" id="PF17192"/>
    </source>
</evidence>
<keyword evidence="12" id="KW-1185">Reference proteome</keyword>
<evidence type="ECO:0000256" key="2">
    <source>
        <dbReference type="ARBA" id="ARBA00022618"/>
    </source>
</evidence>
<dbReference type="RefSeq" id="WP_237466063.1">
    <property type="nucleotide sequence ID" value="NZ_CAKLDI010000001.1"/>
</dbReference>
<dbReference type="CDD" id="cd16337">
    <property type="entry name" value="MukF_C"/>
    <property type="match status" value="1"/>
</dbReference>
<evidence type="ECO:0000256" key="6">
    <source>
        <dbReference type="ARBA" id="ARBA00023306"/>
    </source>
</evidence>
<evidence type="ECO:0000256" key="1">
    <source>
        <dbReference type="ARBA" id="ARBA00022490"/>
    </source>
</evidence>
<dbReference type="Pfam" id="PF03882">
    <property type="entry name" value="WHD_KicB"/>
    <property type="match status" value="1"/>
</dbReference>
<keyword evidence="7" id="KW-0175">Coiled coil</keyword>
<name>A0ABN8DUC1_9VIBR</name>
<dbReference type="InterPro" id="IPR033441">
    <property type="entry name" value="MukF_C"/>
</dbReference>
<feature type="domain" description="Chromosome partition protein MukF middle" evidence="9">
    <location>
        <begin position="122"/>
        <end position="281"/>
    </location>
</feature>
<dbReference type="InterPro" id="IPR033439">
    <property type="entry name" value="MukF_WHTH"/>
</dbReference>
<proteinExistence type="predicted"/>
<keyword evidence="1" id="KW-0963">Cytoplasm</keyword>
<dbReference type="Pfam" id="PF17192">
    <property type="entry name" value="MukF_M"/>
    <property type="match status" value="1"/>
</dbReference>
<protein>
    <submittedName>
        <fullName evidence="11">Chromosome partition protein MukF</fullName>
    </submittedName>
</protein>
<evidence type="ECO:0000313" key="11">
    <source>
        <dbReference type="EMBL" id="CAH0533632.1"/>
    </source>
</evidence>
<keyword evidence="5" id="KW-0226">DNA condensation</keyword>
<dbReference type="InterPro" id="IPR033440">
    <property type="entry name" value="MukF_M"/>
</dbReference>
<dbReference type="InterPro" id="IPR036390">
    <property type="entry name" value="WH_DNA-bd_sf"/>
</dbReference>